<comment type="similarity">
    <text evidence="2">Belongs to the AzlC family.</text>
</comment>
<dbReference type="RefSeq" id="WP_261968030.1">
    <property type="nucleotide sequence ID" value="NZ_JAHHZF010000003.1"/>
</dbReference>
<feature type="transmembrane region" description="Helical" evidence="9">
    <location>
        <begin position="136"/>
        <end position="159"/>
    </location>
</feature>
<evidence type="ECO:0000256" key="1">
    <source>
        <dbReference type="ARBA" id="ARBA00004651"/>
    </source>
</evidence>
<evidence type="ECO:0000256" key="8">
    <source>
        <dbReference type="SAM" id="MobiDB-lite"/>
    </source>
</evidence>
<dbReference type="GO" id="GO:1903785">
    <property type="term" value="P:L-valine transmembrane transport"/>
    <property type="evidence" value="ECO:0007669"/>
    <property type="project" value="TreeGrafter"/>
</dbReference>
<name>A0A947GEI2_9HYPH</name>
<keyword evidence="7 9" id="KW-0472">Membrane</keyword>
<accession>A0A947GEI2</accession>
<keyword evidence="11" id="KW-1185">Reference proteome</keyword>
<keyword evidence="4" id="KW-1003">Cell membrane</keyword>
<evidence type="ECO:0000256" key="9">
    <source>
        <dbReference type="SAM" id="Phobius"/>
    </source>
</evidence>
<protein>
    <submittedName>
        <fullName evidence="10">AzlC family ABC transporter permease</fullName>
    </submittedName>
</protein>
<organism evidence="10 11">
    <name type="scientific">Prosthecodimorpha staleyi</name>
    <dbReference type="NCBI Taxonomy" id="2840188"/>
    <lineage>
        <taxon>Bacteria</taxon>
        <taxon>Pseudomonadati</taxon>
        <taxon>Pseudomonadota</taxon>
        <taxon>Alphaproteobacteria</taxon>
        <taxon>Hyphomicrobiales</taxon>
        <taxon>Ancalomicrobiaceae</taxon>
        <taxon>Prosthecodimorpha</taxon>
    </lineage>
</organism>
<dbReference type="PANTHER" id="PTHR34979">
    <property type="entry name" value="INNER MEMBRANE PROTEIN YGAZ"/>
    <property type="match status" value="1"/>
</dbReference>
<evidence type="ECO:0000256" key="3">
    <source>
        <dbReference type="ARBA" id="ARBA00022448"/>
    </source>
</evidence>
<feature type="transmembrane region" description="Helical" evidence="9">
    <location>
        <begin position="50"/>
        <end position="68"/>
    </location>
</feature>
<feature type="region of interest" description="Disordered" evidence="8">
    <location>
        <begin position="230"/>
        <end position="261"/>
    </location>
</feature>
<keyword evidence="3" id="KW-0813">Transport</keyword>
<comment type="caution">
    <text evidence="10">The sequence shown here is derived from an EMBL/GenBank/DDBJ whole genome shotgun (WGS) entry which is preliminary data.</text>
</comment>
<evidence type="ECO:0000256" key="2">
    <source>
        <dbReference type="ARBA" id="ARBA00010735"/>
    </source>
</evidence>
<dbReference type="PANTHER" id="PTHR34979:SF1">
    <property type="entry name" value="INNER MEMBRANE PROTEIN YGAZ"/>
    <property type="match status" value="1"/>
</dbReference>
<evidence type="ECO:0000256" key="5">
    <source>
        <dbReference type="ARBA" id="ARBA00022692"/>
    </source>
</evidence>
<proteinExistence type="inferred from homology"/>
<dbReference type="AlphaFoldDB" id="A0A947GEI2"/>
<evidence type="ECO:0000256" key="7">
    <source>
        <dbReference type="ARBA" id="ARBA00023136"/>
    </source>
</evidence>
<feature type="transmembrane region" description="Helical" evidence="9">
    <location>
        <begin position="20"/>
        <end position="38"/>
    </location>
</feature>
<keyword evidence="6 9" id="KW-1133">Transmembrane helix</keyword>
<dbReference type="EMBL" id="JAHHZF010000003">
    <property type="protein sequence ID" value="MBT9289400.1"/>
    <property type="molecule type" value="Genomic_DNA"/>
</dbReference>
<evidence type="ECO:0000313" key="11">
    <source>
        <dbReference type="Proteomes" id="UP000766595"/>
    </source>
</evidence>
<feature type="compositionally biased region" description="Basic and acidic residues" evidence="8">
    <location>
        <begin position="236"/>
        <end position="253"/>
    </location>
</feature>
<feature type="transmembrane region" description="Helical" evidence="9">
    <location>
        <begin position="74"/>
        <end position="98"/>
    </location>
</feature>
<evidence type="ECO:0000313" key="10">
    <source>
        <dbReference type="EMBL" id="MBT9289400.1"/>
    </source>
</evidence>
<reference evidence="10 11" key="1">
    <citation type="submission" date="2021-06" db="EMBL/GenBank/DDBJ databases">
        <authorList>
            <person name="Grouzdev D.S."/>
            <person name="Koziaeva V."/>
        </authorList>
    </citation>
    <scope>NUCLEOTIDE SEQUENCE [LARGE SCALE GENOMIC DNA]</scope>
    <source>
        <strain evidence="10 11">22</strain>
    </source>
</reference>
<dbReference type="Pfam" id="PF03591">
    <property type="entry name" value="AzlC"/>
    <property type="match status" value="1"/>
</dbReference>
<sequence>MSADPPPITWAGCLIGMRLTLPLLPGITAFSMAFGALAMQKGLSLGDAMLMSGLVFAGAAQMVAMEIWHEPLTLPVVVAVCGVCAAINLRLVLMGAALRPWFGSSSARSVYPSLGLMTDANWVIALRYHAEGGNDRGIFLGSGLLLWVVWTAATVPAHLFGTFLRDPRTIALDLVMPIFFVVMLVPMWKGLRQAMPWLVSGLVATATSALLPGYWFILTGALAGSVAGALAPQPEPADRSRRPEDPSDNRADRAGGPAKGH</sequence>
<dbReference type="GO" id="GO:0005886">
    <property type="term" value="C:plasma membrane"/>
    <property type="evidence" value="ECO:0007669"/>
    <property type="project" value="UniProtKB-SubCell"/>
</dbReference>
<comment type="subcellular location">
    <subcellularLocation>
        <location evidence="1">Cell membrane</location>
        <topology evidence="1">Multi-pass membrane protein</topology>
    </subcellularLocation>
</comment>
<dbReference type="Proteomes" id="UP000766595">
    <property type="component" value="Unassembled WGS sequence"/>
</dbReference>
<keyword evidence="5 9" id="KW-0812">Transmembrane</keyword>
<dbReference type="InterPro" id="IPR011606">
    <property type="entry name" value="Brnchd-chn_aa_trnsp_permease"/>
</dbReference>
<feature type="transmembrane region" description="Helical" evidence="9">
    <location>
        <begin position="171"/>
        <end position="191"/>
    </location>
</feature>
<gene>
    <name evidence="10" type="ORF">KL771_08050</name>
</gene>
<evidence type="ECO:0000256" key="4">
    <source>
        <dbReference type="ARBA" id="ARBA00022475"/>
    </source>
</evidence>
<evidence type="ECO:0000256" key="6">
    <source>
        <dbReference type="ARBA" id="ARBA00022989"/>
    </source>
</evidence>